<comment type="similarity">
    <text evidence="2">Belongs to the major facilitator superfamily. EmrB family.</text>
</comment>
<dbReference type="InterPro" id="IPR004638">
    <property type="entry name" value="EmrB-like"/>
</dbReference>
<keyword evidence="5 8" id="KW-0812">Transmembrane</keyword>
<dbReference type="GO" id="GO:0005886">
    <property type="term" value="C:plasma membrane"/>
    <property type="evidence" value="ECO:0007669"/>
    <property type="project" value="UniProtKB-SubCell"/>
</dbReference>
<feature type="transmembrane region" description="Helical" evidence="8">
    <location>
        <begin position="251"/>
        <end position="271"/>
    </location>
</feature>
<evidence type="ECO:0000313" key="10">
    <source>
        <dbReference type="EMBL" id="MBB5787721.1"/>
    </source>
</evidence>
<feature type="transmembrane region" description="Helical" evidence="8">
    <location>
        <begin position="220"/>
        <end position="239"/>
    </location>
</feature>
<feature type="transmembrane region" description="Helical" evidence="8">
    <location>
        <begin position="463"/>
        <end position="485"/>
    </location>
</feature>
<feature type="transmembrane region" description="Helical" evidence="8">
    <location>
        <begin position="102"/>
        <end position="120"/>
    </location>
</feature>
<evidence type="ECO:0000256" key="1">
    <source>
        <dbReference type="ARBA" id="ARBA00004651"/>
    </source>
</evidence>
<accession>A0A7W9LL24</accession>
<protein>
    <submittedName>
        <fullName evidence="10">EmrB/QacA subfamily drug resistance transporter</fullName>
    </submittedName>
</protein>
<feature type="transmembrane region" description="Helical" evidence="8">
    <location>
        <begin position="64"/>
        <end position="90"/>
    </location>
</feature>
<dbReference type="Proteomes" id="UP000542813">
    <property type="component" value="Unassembled WGS sequence"/>
</dbReference>
<feature type="transmembrane region" description="Helical" evidence="8">
    <location>
        <begin position="416"/>
        <end position="442"/>
    </location>
</feature>
<dbReference type="NCBIfam" id="TIGR00711">
    <property type="entry name" value="efflux_EmrB"/>
    <property type="match status" value="1"/>
</dbReference>
<dbReference type="InterPro" id="IPR036259">
    <property type="entry name" value="MFS_trans_sf"/>
</dbReference>
<dbReference type="PANTHER" id="PTHR42718:SF46">
    <property type="entry name" value="BLR6921 PROTEIN"/>
    <property type="match status" value="1"/>
</dbReference>
<dbReference type="EMBL" id="JACHMM010000001">
    <property type="protein sequence ID" value="MBB5787721.1"/>
    <property type="molecule type" value="Genomic_DNA"/>
</dbReference>
<gene>
    <name evidence="10" type="ORF">HD601_002296</name>
</gene>
<dbReference type="PRINTS" id="PR01036">
    <property type="entry name" value="TCRTETB"/>
</dbReference>
<dbReference type="GO" id="GO:0022857">
    <property type="term" value="F:transmembrane transporter activity"/>
    <property type="evidence" value="ECO:0007669"/>
    <property type="project" value="InterPro"/>
</dbReference>
<organism evidence="10 11">
    <name type="scientific">Jiangella mangrovi</name>
    <dbReference type="NCBI Taxonomy" id="1524084"/>
    <lineage>
        <taxon>Bacteria</taxon>
        <taxon>Bacillati</taxon>
        <taxon>Actinomycetota</taxon>
        <taxon>Actinomycetes</taxon>
        <taxon>Jiangellales</taxon>
        <taxon>Jiangellaceae</taxon>
        <taxon>Jiangella</taxon>
    </lineage>
</organism>
<dbReference type="PROSITE" id="PS50850">
    <property type="entry name" value="MFS"/>
    <property type="match status" value="1"/>
</dbReference>
<evidence type="ECO:0000256" key="3">
    <source>
        <dbReference type="ARBA" id="ARBA00022448"/>
    </source>
</evidence>
<dbReference type="InterPro" id="IPR011701">
    <property type="entry name" value="MFS"/>
</dbReference>
<feature type="transmembrane region" description="Helical" evidence="8">
    <location>
        <begin position="191"/>
        <end position="214"/>
    </location>
</feature>
<dbReference type="CDD" id="cd17321">
    <property type="entry name" value="MFS_MMR_MDR_like"/>
    <property type="match status" value="1"/>
</dbReference>
<dbReference type="SUPFAM" id="SSF103473">
    <property type="entry name" value="MFS general substrate transporter"/>
    <property type="match status" value="1"/>
</dbReference>
<dbReference type="Pfam" id="PF07690">
    <property type="entry name" value="MFS_1"/>
    <property type="match status" value="1"/>
</dbReference>
<keyword evidence="11" id="KW-1185">Reference proteome</keyword>
<dbReference type="FunFam" id="1.20.1720.10:FF:000021">
    <property type="entry name" value="Drug resistance transporter, EmrB/QacA subfamily"/>
    <property type="match status" value="1"/>
</dbReference>
<evidence type="ECO:0000256" key="4">
    <source>
        <dbReference type="ARBA" id="ARBA00022475"/>
    </source>
</evidence>
<dbReference type="RefSeq" id="WP_221440840.1">
    <property type="nucleotide sequence ID" value="NZ_JACHMM010000001.1"/>
</dbReference>
<feature type="transmembrane region" description="Helical" evidence="8">
    <location>
        <begin position="390"/>
        <end position="410"/>
    </location>
</feature>
<dbReference type="Gene3D" id="1.20.1720.10">
    <property type="entry name" value="Multidrug resistance protein D"/>
    <property type="match status" value="1"/>
</dbReference>
<dbReference type="InterPro" id="IPR020846">
    <property type="entry name" value="MFS_dom"/>
</dbReference>
<evidence type="ECO:0000256" key="8">
    <source>
        <dbReference type="SAM" id="Phobius"/>
    </source>
</evidence>
<evidence type="ECO:0000256" key="5">
    <source>
        <dbReference type="ARBA" id="ARBA00022692"/>
    </source>
</evidence>
<evidence type="ECO:0000256" key="7">
    <source>
        <dbReference type="ARBA" id="ARBA00023136"/>
    </source>
</evidence>
<dbReference type="Gene3D" id="1.20.1250.20">
    <property type="entry name" value="MFS general substrate transporter like domains"/>
    <property type="match status" value="1"/>
</dbReference>
<evidence type="ECO:0000256" key="6">
    <source>
        <dbReference type="ARBA" id="ARBA00022989"/>
    </source>
</evidence>
<keyword evidence="4" id="KW-1003">Cell membrane</keyword>
<keyword evidence="6 8" id="KW-1133">Transmembrane helix</keyword>
<sequence>MGAEGSLESSVQAAGLGGCTRACPIRHFMFSRTGYAACAGRSTRATRRGGPGGNTVRRWHGNPWAILLTLCLGFFMTLLDVTIVNIAIPSMMEDLGASLDEILWVINAYVIMLAVLVITAGRLGDLRGQRSMFIIGVAVFTAASLACGLAQGPAMLIAFRVVQGIGAAILMPQTSALLITTFPPEKRGTAFGIWGAVAGVATVAGPTLGGLLVTVFDWRWIFFVNIPVGIVVLAMAWTIIPESPRRERHALDLPGVALASVALVCLTFGLVEGERFGWGQVWEFVSIPALLIAGGVLLAVFLALQARRQDREPLIPFGLFDDRNYAVMNGVAALVSVAMVSTFLPITIYLQSVLGHTALAAGLTLAPMSVVSMVVAPLAGRYTDRVGGKYILMAGLLLYGAGILTFALVATDDSQWWHFLPSLLVAGLGLGAVFAPMNAVAMRDIPGRVAGAASGVLNTTRQLGQVIGSAAVGAVLQGLLVGRLYSEAVAAATSLPEETRQPFIDGFAGAAQGGLQVSAAQDGIDIPVPPGVSEEVVRKIAEMAHDVFIQGYVDAMKPTLIVPVAAVACGALLCLAVKRGRTGREEEAQDAGARTISDAG</sequence>
<proteinExistence type="inferred from homology"/>
<keyword evidence="7 8" id="KW-0472">Membrane</keyword>
<feature type="transmembrane region" description="Helical" evidence="8">
    <location>
        <begin position="325"/>
        <end position="350"/>
    </location>
</feature>
<feature type="domain" description="Major facilitator superfamily (MFS) profile" evidence="9">
    <location>
        <begin position="66"/>
        <end position="500"/>
    </location>
</feature>
<name>A0A7W9LL24_9ACTN</name>
<comment type="caution">
    <text evidence="10">The sequence shown here is derived from an EMBL/GenBank/DDBJ whole genome shotgun (WGS) entry which is preliminary data.</text>
</comment>
<comment type="subcellular location">
    <subcellularLocation>
        <location evidence="1">Cell membrane</location>
        <topology evidence="1">Multi-pass membrane protein</topology>
    </subcellularLocation>
</comment>
<feature type="transmembrane region" description="Helical" evidence="8">
    <location>
        <begin position="283"/>
        <end position="304"/>
    </location>
</feature>
<evidence type="ECO:0000256" key="2">
    <source>
        <dbReference type="ARBA" id="ARBA00008537"/>
    </source>
</evidence>
<keyword evidence="3" id="KW-0813">Transport</keyword>
<dbReference type="PANTHER" id="PTHR42718">
    <property type="entry name" value="MAJOR FACILITATOR SUPERFAMILY MULTIDRUG TRANSPORTER MFSC"/>
    <property type="match status" value="1"/>
</dbReference>
<dbReference type="AlphaFoldDB" id="A0A7W9LL24"/>
<reference evidence="10 11" key="1">
    <citation type="submission" date="2020-08" db="EMBL/GenBank/DDBJ databases">
        <title>Sequencing the genomes of 1000 actinobacteria strains.</title>
        <authorList>
            <person name="Klenk H.-P."/>
        </authorList>
    </citation>
    <scope>NUCLEOTIDE SEQUENCE [LARGE SCALE GENOMIC DNA]</scope>
    <source>
        <strain evidence="10 11">DSM 102122</strain>
    </source>
</reference>
<evidence type="ECO:0000313" key="11">
    <source>
        <dbReference type="Proteomes" id="UP000542813"/>
    </source>
</evidence>
<feature type="transmembrane region" description="Helical" evidence="8">
    <location>
        <begin position="560"/>
        <end position="577"/>
    </location>
</feature>
<feature type="transmembrane region" description="Helical" evidence="8">
    <location>
        <begin position="132"/>
        <end position="151"/>
    </location>
</feature>
<feature type="transmembrane region" description="Helical" evidence="8">
    <location>
        <begin position="157"/>
        <end position="179"/>
    </location>
</feature>
<evidence type="ECO:0000259" key="9">
    <source>
        <dbReference type="PROSITE" id="PS50850"/>
    </source>
</evidence>
<feature type="transmembrane region" description="Helical" evidence="8">
    <location>
        <begin position="356"/>
        <end position="378"/>
    </location>
</feature>